<keyword evidence="7" id="KW-0472">Membrane</keyword>
<dbReference type="InterPro" id="IPR005616">
    <property type="entry name" value="CcmH/CycL/Ccl2/NrfF_N"/>
</dbReference>
<comment type="function">
    <text evidence="7">Possible subunit of a heme lyase.</text>
</comment>
<evidence type="ECO:0000256" key="6">
    <source>
        <dbReference type="ARBA" id="ARBA00023004"/>
    </source>
</evidence>
<dbReference type="PANTHER" id="PTHR47870">
    <property type="entry name" value="CYTOCHROME C-TYPE BIOGENESIS PROTEIN CCMH"/>
    <property type="match status" value="1"/>
</dbReference>
<keyword evidence="7" id="KW-0812">Transmembrane</keyword>
<evidence type="ECO:0000256" key="7">
    <source>
        <dbReference type="RuleBase" id="RU364112"/>
    </source>
</evidence>
<gene>
    <name evidence="9" type="ORF">FHS03_004026</name>
</gene>
<evidence type="ECO:0000313" key="10">
    <source>
        <dbReference type="Proteomes" id="UP000541535"/>
    </source>
</evidence>
<dbReference type="RefSeq" id="WP_183442696.1">
    <property type="nucleotide sequence ID" value="NZ_JACHXD010000012.1"/>
</dbReference>
<dbReference type="Gene3D" id="1.10.8.640">
    <property type="entry name" value="Cytochrome C biogenesis protein"/>
    <property type="match status" value="1"/>
</dbReference>
<dbReference type="InterPro" id="IPR038297">
    <property type="entry name" value="CcmH/CycL/NrfF/Ccl2_sf"/>
</dbReference>
<feature type="signal peptide" evidence="7">
    <location>
        <begin position="1"/>
        <end position="22"/>
    </location>
</feature>
<accession>A0A7W5FW69</accession>
<reference evidence="9 10" key="1">
    <citation type="submission" date="2020-08" db="EMBL/GenBank/DDBJ databases">
        <title>Genomic Encyclopedia of Type Strains, Phase III (KMG-III): the genomes of soil and plant-associated and newly described type strains.</title>
        <authorList>
            <person name="Whitman W."/>
        </authorList>
    </citation>
    <scope>NUCLEOTIDE SEQUENCE [LARGE SCALE GENOMIC DNA]</scope>
    <source>
        <strain evidence="9 10">CECT 8897</strain>
    </source>
</reference>
<dbReference type="CDD" id="cd16378">
    <property type="entry name" value="CcmH_N"/>
    <property type="match status" value="1"/>
</dbReference>
<name>A0A7W5FW69_9BURK</name>
<dbReference type="GO" id="GO:0046872">
    <property type="term" value="F:metal ion binding"/>
    <property type="evidence" value="ECO:0007669"/>
    <property type="project" value="UniProtKB-KW"/>
</dbReference>
<sequence>MARRLHPGAAPTAKLLATCALACILASPLAAPAGSGAAPPEVQLEARVAALSAELRCLVCQNQTLADSQAELAVDLRRQIREQMRAGRSEAQVADFMVQRYGDFILYRPPFKASTLLLWFAPPVLVLGGALALLLRLRKPGQGKRRRALSEVERTRAASLLAGREELP</sequence>
<dbReference type="EMBL" id="JACHXD010000012">
    <property type="protein sequence ID" value="MBB3120953.1"/>
    <property type="molecule type" value="Genomic_DNA"/>
</dbReference>
<evidence type="ECO:0000256" key="5">
    <source>
        <dbReference type="ARBA" id="ARBA00022748"/>
    </source>
</evidence>
<evidence type="ECO:0000313" key="9">
    <source>
        <dbReference type="EMBL" id="MBB3120953.1"/>
    </source>
</evidence>
<keyword evidence="7" id="KW-1133">Transmembrane helix</keyword>
<dbReference type="InterPro" id="IPR051263">
    <property type="entry name" value="C-type_cytochrome_biogenesis"/>
</dbReference>
<keyword evidence="10" id="KW-1185">Reference proteome</keyword>
<evidence type="ECO:0000256" key="4">
    <source>
        <dbReference type="ARBA" id="ARBA00022729"/>
    </source>
</evidence>
<keyword evidence="3 7" id="KW-0479">Metal-binding</keyword>
<evidence type="ECO:0000256" key="3">
    <source>
        <dbReference type="ARBA" id="ARBA00022723"/>
    </source>
</evidence>
<keyword evidence="2 7" id="KW-0349">Heme</keyword>
<organism evidence="9 10">
    <name type="scientific">Pseudoduganella violacea</name>
    <dbReference type="NCBI Taxonomy" id="1715466"/>
    <lineage>
        <taxon>Bacteria</taxon>
        <taxon>Pseudomonadati</taxon>
        <taxon>Pseudomonadota</taxon>
        <taxon>Betaproteobacteria</taxon>
        <taxon>Burkholderiales</taxon>
        <taxon>Oxalobacteraceae</taxon>
        <taxon>Telluria group</taxon>
        <taxon>Pseudoduganella</taxon>
    </lineage>
</organism>
<dbReference type="Proteomes" id="UP000541535">
    <property type="component" value="Unassembled WGS sequence"/>
</dbReference>
<dbReference type="PANTHER" id="PTHR47870:SF1">
    <property type="entry name" value="CYTOCHROME C-TYPE BIOGENESIS PROTEIN CCMH"/>
    <property type="match status" value="1"/>
</dbReference>
<keyword evidence="6 7" id="KW-0408">Iron</keyword>
<dbReference type="GO" id="GO:0017004">
    <property type="term" value="P:cytochrome complex assembly"/>
    <property type="evidence" value="ECO:0007669"/>
    <property type="project" value="UniProtKB-KW"/>
</dbReference>
<comment type="similarity">
    <text evidence="1 7">Belongs to the CcmH/CycL/Ccl2/NrfF family.</text>
</comment>
<dbReference type="Pfam" id="PF03918">
    <property type="entry name" value="CcmH"/>
    <property type="match status" value="1"/>
</dbReference>
<feature type="domain" description="CcmH/CycL/Ccl2/NrfF N-terminal" evidence="8">
    <location>
        <begin position="23"/>
        <end position="161"/>
    </location>
</feature>
<feature type="transmembrane region" description="Helical" evidence="7">
    <location>
        <begin position="116"/>
        <end position="137"/>
    </location>
</feature>
<feature type="chain" id="PRO_5031610788" description="Cytochrome c-type biogenesis protein" evidence="7">
    <location>
        <begin position="23"/>
        <end position="168"/>
    </location>
</feature>
<dbReference type="AlphaFoldDB" id="A0A7W5FW69"/>
<keyword evidence="5" id="KW-0201">Cytochrome c-type biogenesis</keyword>
<evidence type="ECO:0000259" key="8">
    <source>
        <dbReference type="Pfam" id="PF03918"/>
    </source>
</evidence>
<proteinExistence type="inferred from homology"/>
<evidence type="ECO:0000256" key="1">
    <source>
        <dbReference type="ARBA" id="ARBA00010342"/>
    </source>
</evidence>
<evidence type="ECO:0000256" key="2">
    <source>
        <dbReference type="ARBA" id="ARBA00022617"/>
    </source>
</evidence>
<comment type="caution">
    <text evidence="9">The sequence shown here is derived from an EMBL/GenBank/DDBJ whole genome shotgun (WGS) entry which is preliminary data.</text>
</comment>
<dbReference type="FunFam" id="1.10.8.640:FF:000001">
    <property type="entry name" value="Cytochrome c-type biogenesis protein"/>
    <property type="match status" value="1"/>
</dbReference>
<keyword evidence="4 7" id="KW-0732">Signal</keyword>
<protein>
    <recommendedName>
        <fullName evidence="7">Cytochrome c-type biogenesis protein</fullName>
    </recommendedName>
</protein>
<dbReference type="GO" id="GO:0005886">
    <property type="term" value="C:plasma membrane"/>
    <property type="evidence" value="ECO:0007669"/>
    <property type="project" value="TreeGrafter"/>
</dbReference>